<dbReference type="InterPro" id="IPR012871">
    <property type="entry name" value="DUF1668_ORYSA"/>
</dbReference>
<proteinExistence type="predicted"/>
<comment type="caution">
    <text evidence="2">The sequence shown here is derived from an EMBL/GenBank/DDBJ whole genome shotgun (WGS) entry which is preliminary data.</text>
</comment>
<keyword evidence="3" id="KW-1185">Reference proteome</keyword>
<sequence length="298" mass="33148">MSPDHEVSGPEVGPDPTASDPAVGSPTRSRNRALVAVYDYKVGYLAFRFNLKGLFSDENTTSRPQEVLLFPPTPAARFRHHPHSVELMALVATPRSAKIVVTTDSRCTIVYDIAKSEYSSGPDLRGTKPRPILVAVAEGRRRRRDMFVTTTYPSFSQPGPHFEAFRLQGDRLRSLPVPPPPFDGKPHLWGYRREVSSYFAAGARVWVSIRHGAPRVAPRGELGPAVLPFEERAVYVHALGLLFGFKDSLLYLLGRRLFALTAVEVTRSSGSSSGELQLRKRRSRCYLMSPDQRMGCVL</sequence>
<evidence type="ECO:0000313" key="3">
    <source>
        <dbReference type="Proteomes" id="UP000095767"/>
    </source>
</evidence>
<accession>A0A1E5VLB9</accession>
<dbReference type="OrthoDB" id="685128at2759"/>
<dbReference type="PANTHER" id="PTHR33085:SF129">
    <property type="entry name" value="OS04G0426500 PROTEIN"/>
    <property type="match status" value="1"/>
</dbReference>
<evidence type="ECO:0000313" key="2">
    <source>
        <dbReference type="EMBL" id="OEL25925.1"/>
    </source>
</evidence>
<dbReference type="PANTHER" id="PTHR33085">
    <property type="entry name" value="OS12G0113100 PROTEIN-RELATED"/>
    <property type="match status" value="1"/>
</dbReference>
<dbReference type="EMBL" id="LWDX02035881">
    <property type="protein sequence ID" value="OEL25925.1"/>
    <property type="molecule type" value="Genomic_DNA"/>
</dbReference>
<gene>
    <name evidence="2" type="ORF">BAE44_0013057</name>
</gene>
<dbReference type="AlphaFoldDB" id="A0A1E5VLB9"/>
<dbReference type="Pfam" id="PF07893">
    <property type="entry name" value="DUF1668"/>
    <property type="match status" value="1"/>
</dbReference>
<evidence type="ECO:0000256" key="1">
    <source>
        <dbReference type="SAM" id="MobiDB-lite"/>
    </source>
</evidence>
<protein>
    <submittedName>
        <fullName evidence="2">Uncharacterized protein</fullName>
    </submittedName>
</protein>
<feature type="region of interest" description="Disordered" evidence="1">
    <location>
        <begin position="1"/>
        <end position="27"/>
    </location>
</feature>
<organism evidence="2 3">
    <name type="scientific">Dichanthelium oligosanthes</name>
    <dbReference type="NCBI Taxonomy" id="888268"/>
    <lineage>
        <taxon>Eukaryota</taxon>
        <taxon>Viridiplantae</taxon>
        <taxon>Streptophyta</taxon>
        <taxon>Embryophyta</taxon>
        <taxon>Tracheophyta</taxon>
        <taxon>Spermatophyta</taxon>
        <taxon>Magnoliopsida</taxon>
        <taxon>Liliopsida</taxon>
        <taxon>Poales</taxon>
        <taxon>Poaceae</taxon>
        <taxon>PACMAD clade</taxon>
        <taxon>Panicoideae</taxon>
        <taxon>Panicodae</taxon>
        <taxon>Paniceae</taxon>
        <taxon>Dichantheliinae</taxon>
        <taxon>Dichanthelium</taxon>
    </lineage>
</organism>
<reference evidence="2 3" key="1">
    <citation type="submission" date="2016-09" db="EMBL/GenBank/DDBJ databases">
        <title>The draft genome of Dichanthelium oligosanthes: A C3 panicoid grass species.</title>
        <authorList>
            <person name="Studer A.J."/>
            <person name="Schnable J.C."/>
            <person name="Brutnell T.P."/>
        </authorList>
    </citation>
    <scope>NUCLEOTIDE SEQUENCE [LARGE SCALE GENOMIC DNA]</scope>
    <source>
        <strain evidence="3">cv. Kellogg 1175</strain>
        <tissue evidence="2">Leaf</tissue>
    </source>
</reference>
<dbReference type="Proteomes" id="UP000095767">
    <property type="component" value="Unassembled WGS sequence"/>
</dbReference>
<name>A0A1E5VLB9_9POAL</name>